<dbReference type="RefSeq" id="WP_266342485.1">
    <property type="nucleotide sequence ID" value="NZ_JAPKNH010000002.1"/>
</dbReference>
<dbReference type="SUPFAM" id="SSF51658">
    <property type="entry name" value="Xylose isomerase-like"/>
    <property type="match status" value="1"/>
</dbReference>
<dbReference type="GO" id="GO:0016853">
    <property type="term" value="F:isomerase activity"/>
    <property type="evidence" value="ECO:0007669"/>
    <property type="project" value="UniProtKB-KW"/>
</dbReference>
<evidence type="ECO:0000313" key="2">
    <source>
        <dbReference type="EMBL" id="MFC5514450.1"/>
    </source>
</evidence>
<gene>
    <name evidence="2" type="ORF">ACFPP9_01615</name>
</gene>
<dbReference type="Proteomes" id="UP001596150">
    <property type="component" value="Unassembled WGS sequence"/>
</dbReference>
<accession>A0ABW0PPM8</accession>
<keyword evidence="2" id="KW-0413">Isomerase</keyword>
<comment type="caution">
    <text evidence="2">The sequence shown here is derived from an EMBL/GenBank/DDBJ whole genome shotgun (WGS) entry which is preliminary data.</text>
</comment>
<dbReference type="InterPro" id="IPR013022">
    <property type="entry name" value="Xyl_isomerase-like_TIM-brl"/>
</dbReference>
<name>A0ABW0PPM8_9HYPH</name>
<dbReference type="InterPro" id="IPR050312">
    <property type="entry name" value="IolE/XylAMocC-like"/>
</dbReference>
<keyword evidence="3" id="KW-1185">Reference proteome</keyword>
<dbReference type="Gene3D" id="3.20.20.150">
    <property type="entry name" value="Divalent-metal-dependent TIM barrel enzymes"/>
    <property type="match status" value="1"/>
</dbReference>
<evidence type="ECO:0000313" key="3">
    <source>
        <dbReference type="Proteomes" id="UP001596150"/>
    </source>
</evidence>
<reference evidence="3" key="1">
    <citation type="journal article" date="2019" name="Int. J. Syst. Evol. Microbiol.">
        <title>The Global Catalogue of Microorganisms (GCM) 10K type strain sequencing project: providing services to taxonomists for standard genome sequencing and annotation.</title>
        <authorList>
            <consortium name="The Broad Institute Genomics Platform"/>
            <consortium name="The Broad Institute Genome Sequencing Center for Infectious Disease"/>
            <person name="Wu L."/>
            <person name="Ma J."/>
        </authorList>
    </citation>
    <scope>NUCLEOTIDE SEQUENCE [LARGE SCALE GENOMIC DNA]</scope>
    <source>
        <strain evidence="3">KACC 12633</strain>
    </source>
</reference>
<proteinExistence type="predicted"/>
<dbReference type="PANTHER" id="PTHR12110">
    <property type="entry name" value="HYDROXYPYRUVATE ISOMERASE"/>
    <property type="match status" value="1"/>
</dbReference>
<dbReference type="EMBL" id="JBHSML010000002">
    <property type="protein sequence ID" value="MFC5514450.1"/>
    <property type="molecule type" value="Genomic_DNA"/>
</dbReference>
<evidence type="ECO:0000259" key="1">
    <source>
        <dbReference type="Pfam" id="PF01261"/>
    </source>
</evidence>
<sequence>MNHNHLISVSTWSLQQLTIAEGKTLEDLLPIFAGYGIDGIELNEDYSRLREYGTPHGRRDLRSRIADSGLRVTSCWFNTDLLGECDRTSRAKLVDDIEGCFEIAAGLGSEVVVLTPVDTFPDYPLERGTQSFLETFAALIPLARSYGVTMGMETARSEGVFRVPHYMTELVKQIGAPELTVVPDFEAWRFATPDLPLSHVETIGTVAAGPAEIGLFGAALPYSRAIHAKLLRLDEAGDEPHFPLAEMMKAVRESDRQHILTIEYEGWIPDIDPHLDCIEETRRCVELLRRHLAD</sequence>
<organism evidence="2 3">
    <name type="scientific">Kaistia terrae</name>
    <dbReference type="NCBI Taxonomy" id="537017"/>
    <lineage>
        <taxon>Bacteria</taxon>
        <taxon>Pseudomonadati</taxon>
        <taxon>Pseudomonadota</taxon>
        <taxon>Alphaproteobacteria</taxon>
        <taxon>Hyphomicrobiales</taxon>
        <taxon>Kaistiaceae</taxon>
        <taxon>Kaistia</taxon>
    </lineage>
</organism>
<protein>
    <submittedName>
        <fullName evidence="2">Sugar phosphate isomerase/epimerase family protein</fullName>
    </submittedName>
</protein>
<dbReference type="InterPro" id="IPR036237">
    <property type="entry name" value="Xyl_isomerase-like_sf"/>
</dbReference>
<dbReference type="Pfam" id="PF01261">
    <property type="entry name" value="AP_endonuc_2"/>
    <property type="match status" value="1"/>
</dbReference>
<feature type="domain" description="Xylose isomerase-like TIM barrel" evidence="1">
    <location>
        <begin position="34"/>
        <end position="272"/>
    </location>
</feature>